<protein>
    <submittedName>
        <fullName evidence="2">Uncharacterized protein</fullName>
    </submittedName>
</protein>
<evidence type="ECO:0000256" key="1">
    <source>
        <dbReference type="SAM" id="MobiDB-lite"/>
    </source>
</evidence>
<dbReference type="KEGG" id="msil:METEAL_30400"/>
<dbReference type="AlphaFoldDB" id="A0AA48K9T8"/>
<sequence>MKTLTLALAIGLPALASGTPRQDGACILVSNESREPWTLGVDRRAALRGRLRILHFDAGRRTWTPAEDLEPGAEVLLAPGAGLRLAPLSPAYFHAFRTGEAFSGRLYLRDSRHGRILLDMARPARGGAPPVFSFVPPGCAAKFEGVLAYAFGHGDQEGYALAHIRIVGGTVSPGPGPAAPGAGPDPGGAPPDPPATRP</sequence>
<reference evidence="3" key="1">
    <citation type="journal article" date="2023" name="Int. J. Syst. Evol. Microbiol.">
        <title>Mesoterricola silvestris gen. nov., sp. nov., Mesoterricola sediminis sp. nov., Geothrix oryzae sp. nov., Geothrix edaphica sp. nov., Geothrix rubra sp. nov., and Geothrix limicola sp. nov., six novel members of Acidobacteriota isolated from soils.</title>
        <authorList>
            <person name="Itoh H."/>
            <person name="Sugisawa Y."/>
            <person name="Mise K."/>
            <person name="Xu Z."/>
            <person name="Kuniyasu M."/>
            <person name="Ushijima N."/>
            <person name="Kawano K."/>
            <person name="Kobayashi E."/>
            <person name="Shiratori Y."/>
            <person name="Masuda Y."/>
            <person name="Senoo K."/>
        </authorList>
    </citation>
    <scope>NUCLEOTIDE SEQUENCE [LARGE SCALE GENOMIC DNA]</scope>
    <source>
        <strain evidence="3">W79</strain>
    </source>
</reference>
<feature type="compositionally biased region" description="Pro residues" evidence="1">
    <location>
        <begin position="187"/>
        <end position="198"/>
    </location>
</feature>
<keyword evidence="3" id="KW-1185">Reference proteome</keyword>
<name>A0AA48K9T8_9BACT</name>
<evidence type="ECO:0000313" key="3">
    <source>
        <dbReference type="Proteomes" id="UP001238179"/>
    </source>
</evidence>
<dbReference type="Proteomes" id="UP001238179">
    <property type="component" value="Chromosome"/>
</dbReference>
<proteinExistence type="predicted"/>
<accession>A0AA48K9T8</accession>
<gene>
    <name evidence="2" type="ORF">METEAL_30400</name>
</gene>
<feature type="region of interest" description="Disordered" evidence="1">
    <location>
        <begin position="172"/>
        <end position="198"/>
    </location>
</feature>
<dbReference type="EMBL" id="AP027080">
    <property type="protein sequence ID" value="BDU73866.1"/>
    <property type="molecule type" value="Genomic_DNA"/>
</dbReference>
<evidence type="ECO:0000313" key="2">
    <source>
        <dbReference type="EMBL" id="BDU73866.1"/>
    </source>
</evidence>
<dbReference type="RefSeq" id="WP_316412533.1">
    <property type="nucleotide sequence ID" value="NZ_AP027080.1"/>
</dbReference>
<organism evidence="2 3">
    <name type="scientific">Mesoterricola silvestris</name>
    <dbReference type="NCBI Taxonomy" id="2927979"/>
    <lineage>
        <taxon>Bacteria</taxon>
        <taxon>Pseudomonadati</taxon>
        <taxon>Acidobacteriota</taxon>
        <taxon>Holophagae</taxon>
        <taxon>Holophagales</taxon>
        <taxon>Holophagaceae</taxon>
        <taxon>Mesoterricola</taxon>
    </lineage>
</organism>